<dbReference type="GO" id="GO:0005886">
    <property type="term" value="C:plasma membrane"/>
    <property type="evidence" value="ECO:0007669"/>
    <property type="project" value="UniProtKB-SubCell"/>
</dbReference>
<organism evidence="11 12">
    <name type="scientific">Ancylobacter dichloromethanicus</name>
    <dbReference type="NCBI Taxonomy" id="518825"/>
    <lineage>
        <taxon>Bacteria</taxon>
        <taxon>Pseudomonadati</taxon>
        <taxon>Pseudomonadota</taxon>
        <taxon>Alphaproteobacteria</taxon>
        <taxon>Hyphomicrobiales</taxon>
        <taxon>Xanthobacteraceae</taxon>
        <taxon>Ancylobacter</taxon>
    </lineage>
</organism>
<evidence type="ECO:0000256" key="7">
    <source>
        <dbReference type="ARBA" id="ARBA00023136"/>
    </source>
</evidence>
<feature type="signal peptide" evidence="10">
    <location>
        <begin position="1"/>
        <end position="25"/>
    </location>
</feature>
<evidence type="ECO:0000256" key="10">
    <source>
        <dbReference type="SAM" id="SignalP"/>
    </source>
</evidence>
<evidence type="ECO:0000313" key="12">
    <source>
        <dbReference type="Proteomes" id="UP001143370"/>
    </source>
</evidence>
<evidence type="ECO:0000256" key="1">
    <source>
        <dbReference type="ARBA" id="ARBA00004651"/>
    </source>
</evidence>
<proteinExistence type="inferred from homology"/>
<dbReference type="InterPro" id="IPR001851">
    <property type="entry name" value="ABC_transp_permease"/>
</dbReference>
<protein>
    <submittedName>
        <fullName evidence="11">ABC transporter permease</fullName>
    </submittedName>
</protein>
<dbReference type="EMBL" id="BSFJ01000025">
    <property type="protein sequence ID" value="GLK73359.1"/>
    <property type="molecule type" value="Genomic_DNA"/>
</dbReference>
<reference evidence="11" key="1">
    <citation type="journal article" date="2014" name="Int. J. Syst. Evol. Microbiol.">
        <title>Complete genome sequence of Corynebacterium casei LMG S-19264T (=DSM 44701T), isolated from a smear-ripened cheese.</title>
        <authorList>
            <consortium name="US DOE Joint Genome Institute (JGI-PGF)"/>
            <person name="Walter F."/>
            <person name="Albersmeier A."/>
            <person name="Kalinowski J."/>
            <person name="Ruckert C."/>
        </authorList>
    </citation>
    <scope>NUCLEOTIDE SEQUENCE</scope>
    <source>
        <strain evidence="11">VKM B-2484</strain>
    </source>
</reference>
<dbReference type="AlphaFoldDB" id="A0A9W6N034"/>
<keyword evidence="7 9" id="KW-0472">Membrane</keyword>
<keyword evidence="5" id="KW-0029">Amino-acid transport</keyword>
<dbReference type="NCBIfam" id="TIGR03409">
    <property type="entry name" value="urea_trans_UrtB"/>
    <property type="match status" value="1"/>
</dbReference>
<evidence type="ECO:0000256" key="6">
    <source>
        <dbReference type="ARBA" id="ARBA00022989"/>
    </source>
</evidence>
<dbReference type="InterPro" id="IPR017779">
    <property type="entry name" value="ABC_UrtB_bac"/>
</dbReference>
<feature type="transmembrane region" description="Helical" evidence="9">
    <location>
        <begin position="283"/>
        <end position="302"/>
    </location>
</feature>
<feature type="transmembrane region" description="Helical" evidence="9">
    <location>
        <begin position="308"/>
        <end position="328"/>
    </location>
</feature>
<comment type="similarity">
    <text evidence="8">Belongs to the binding-protein-dependent transport system permease family. LivHM subfamily.</text>
</comment>
<keyword evidence="6 9" id="KW-1133">Transmembrane helix</keyword>
<dbReference type="PANTHER" id="PTHR11795:SF447">
    <property type="entry name" value="ABC TRANSPORTER PERMEASE PROTEIN"/>
    <property type="match status" value="1"/>
</dbReference>
<dbReference type="PANTHER" id="PTHR11795">
    <property type="entry name" value="BRANCHED-CHAIN AMINO ACID TRANSPORT SYSTEM PERMEASE PROTEIN LIVH"/>
    <property type="match status" value="1"/>
</dbReference>
<feature type="transmembrane region" description="Helical" evidence="9">
    <location>
        <begin position="475"/>
        <end position="495"/>
    </location>
</feature>
<feature type="transmembrane region" description="Helical" evidence="9">
    <location>
        <begin position="255"/>
        <end position="276"/>
    </location>
</feature>
<comment type="subcellular location">
    <subcellularLocation>
        <location evidence="1">Cell membrane</location>
        <topology evidence="1">Multi-pass membrane protein</topology>
    </subcellularLocation>
</comment>
<dbReference type="GO" id="GO:0022857">
    <property type="term" value="F:transmembrane transporter activity"/>
    <property type="evidence" value="ECO:0007669"/>
    <property type="project" value="InterPro"/>
</dbReference>
<name>A0A9W6N034_9HYPH</name>
<feature type="transmembrane region" description="Helical" evidence="9">
    <location>
        <begin position="392"/>
        <end position="409"/>
    </location>
</feature>
<dbReference type="Pfam" id="PF02653">
    <property type="entry name" value="BPD_transp_2"/>
    <property type="match status" value="1"/>
</dbReference>
<keyword evidence="12" id="KW-1185">Reference proteome</keyword>
<evidence type="ECO:0000256" key="3">
    <source>
        <dbReference type="ARBA" id="ARBA00022475"/>
    </source>
</evidence>
<feature type="transmembrane region" description="Helical" evidence="9">
    <location>
        <begin position="507"/>
        <end position="527"/>
    </location>
</feature>
<feature type="chain" id="PRO_5040753201" evidence="10">
    <location>
        <begin position="26"/>
        <end position="540"/>
    </location>
</feature>
<evidence type="ECO:0000256" key="8">
    <source>
        <dbReference type="ARBA" id="ARBA00037998"/>
    </source>
</evidence>
<dbReference type="InterPro" id="IPR052157">
    <property type="entry name" value="BCAA_transport_permease"/>
</dbReference>
<feature type="transmembrane region" description="Helical" evidence="9">
    <location>
        <begin position="442"/>
        <end position="463"/>
    </location>
</feature>
<feature type="transmembrane region" description="Helical" evidence="9">
    <location>
        <begin position="340"/>
        <end position="362"/>
    </location>
</feature>
<evidence type="ECO:0000256" key="2">
    <source>
        <dbReference type="ARBA" id="ARBA00022448"/>
    </source>
</evidence>
<sequence length="540" mass="56891">MKLARSALLLAGLAGALLLAPPARAQAQALDRAGLVQELCGDAGAMGRAGATLAATAAAGSDEDRAWAAPLARAAIDRKLGCDETGAVLEEGGLDAVTRTPRAATGTPRAPLLSLRNRPVFELGDAAFALRGAPDPARRAAALKTLERRPALIPERLLDRAAEAETDAGLKEQIDTLAQTAALNAADPAARIRAIGRVAENPSRRALTRISALARDPAYEANPEFRAAVDAATARIERGIAIGDALATLYNGLSFASILFMAAIGLAIIFGLMGVINLAQGELIMIGAYVTWLVQQGLRAVAPGLLDWYLILAIPVAFLVTAAIGIALEASLLRHLYKRPLMSLLATWAVSLFLMNLVRVVFGTQNLQFETPFYVTGGVPVIGDFIFTWNRMFAIAFAALTLALTWALVRRTPFGLNIRAVTQNRDMAACIGIPTRRVDMMAFGLGSGLAGLAGLALSPIYSVNPQMGQNFIIDAFMVVVLGGVGTIAGTVVAALGIGQINVLIEPLWGAVAAKVIVLLMIIAFLQWRPEGLFAVKGRRK</sequence>
<evidence type="ECO:0000256" key="5">
    <source>
        <dbReference type="ARBA" id="ARBA00022970"/>
    </source>
</evidence>
<dbReference type="GO" id="GO:0006865">
    <property type="term" value="P:amino acid transport"/>
    <property type="evidence" value="ECO:0007669"/>
    <property type="project" value="UniProtKB-KW"/>
</dbReference>
<keyword evidence="2" id="KW-0813">Transport</keyword>
<gene>
    <name evidence="11" type="ORF">GCM10017643_34760</name>
</gene>
<comment type="caution">
    <text evidence="11">The sequence shown here is derived from an EMBL/GenBank/DDBJ whole genome shotgun (WGS) entry which is preliminary data.</text>
</comment>
<accession>A0A9W6N034</accession>
<evidence type="ECO:0000313" key="11">
    <source>
        <dbReference type="EMBL" id="GLK73359.1"/>
    </source>
</evidence>
<keyword evidence="10" id="KW-0732">Signal</keyword>
<evidence type="ECO:0000256" key="4">
    <source>
        <dbReference type="ARBA" id="ARBA00022692"/>
    </source>
</evidence>
<evidence type="ECO:0000256" key="9">
    <source>
        <dbReference type="SAM" id="Phobius"/>
    </source>
</evidence>
<keyword evidence="3" id="KW-1003">Cell membrane</keyword>
<dbReference type="RefSeq" id="WP_213373475.1">
    <property type="nucleotide sequence ID" value="NZ_BSFJ01000025.1"/>
</dbReference>
<keyword evidence="4 9" id="KW-0812">Transmembrane</keyword>
<dbReference type="CDD" id="cd06582">
    <property type="entry name" value="TM_PBP1_LivH_like"/>
    <property type="match status" value="1"/>
</dbReference>
<reference evidence="11" key="2">
    <citation type="submission" date="2023-01" db="EMBL/GenBank/DDBJ databases">
        <authorList>
            <person name="Sun Q."/>
            <person name="Evtushenko L."/>
        </authorList>
    </citation>
    <scope>NUCLEOTIDE SEQUENCE</scope>
    <source>
        <strain evidence="11">VKM B-2484</strain>
    </source>
</reference>
<dbReference type="Proteomes" id="UP001143370">
    <property type="component" value="Unassembled WGS sequence"/>
</dbReference>